<proteinExistence type="predicted"/>
<sequence length="190" mass="21297">MLRMFIYFFIIVVCSWSSQSEGVLQCFQCTTSNSTADCVTDLRGMINSSLGLTLKYTKNCTTIRKDLDRCMILYKEVDGTKKFYSRDCHNGTYFPDDFQSPLFDNILPNNQTTCDIVKGTVVCYRSCNTSFCNGPAPTLCDRQNINTSYVAGEGESACGAVVPYVKHGLFNTNFICLVMLLVIICFDTVK</sequence>
<evidence type="ECO:0008006" key="3">
    <source>
        <dbReference type="Google" id="ProtNLM"/>
    </source>
</evidence>
<name>A0A0B6ZGR7_9EUPU</name>
<feature type="signal peptide" evidence="1">
    <location>
        <begin position="1"/>
        <end position="20"/>
    </location>
</feature>
<dbReference type="AlphaFoldDB" id="A0A0B6ZGR7"/>
<feature type="chain" id="PRO_5002111112" description="Protein quiver" evidence="1">
    <location>
        <begin position="21"/>
        <end position="190"/>
    </location>
</feature>
<dbReference type="EMBL" id="HACG01020186">
    <property type="protein sequence ID" value="CEK67051.1"/>
    <property type="molecule type" value="Transcribed_RNA"/>
</dbReference>
<accession>A0A0B6ZGR7</accession>
<organism evidence="2">
    <name type="scientific">Arion vulgaris</name>
    <dbReference type="NCBI Taxonomy" id="1028688"/>
    <lineage>
        <taxon>Eukaryota</taxon>
        <taxon>Metazoa</taxon>
        <taxon>Spiralia</taxon>
        <taxon>Lophotrochozoa</taxon>
        <taxon>Mollusca</taxon>
        <taxon>Gastropoda</taxon>
        <taxon>Heterobranchia</taxon>
        <taxon>Euthyneura</taxon>
        <taxon>Panpulmonata</taxon>
        <taxon>Eupulmonata</taxon>
        <taxon>Stylommatophora</taxon>
        <taxon>Helicina</taxon>
        <taxon>Arionoidea</taxon>
        <taxon>Arionidae</taxon>
        <taxon>Arion</taxon>
    </lineage>
</organism>
<evidence type="ECO:0000313" key="2">
    <source>
        <dbReference type="EMBL" id="CEK67051.1"/>
    </source>
</evidence>
<gene>
    <name evidence="2" type="primary">ORF61155</name>
</gene>
<keyword evidence="1" id="KW-0732">Signal</keyword>
<reference evidence="2" key="1">
    <citation type="submission" date="2014-12" db="EMBL/GenBank/DDBJ databases">
        <title>Insight into the proteome of Arion vulgaris.</title>
        <authorList>
            <person name="Aradska J."/>
            <person name="Bulat T."/>
            <person name="Smidak R."/>
            <person name="Sarate P."/>
            <person name="Gangsoo J."/>
            <person name="Sialana F."/>
            <person name="Bilban M."/>
            <person name="Lubec G."/>
        </authorList>
    </citation>
    <scope>NUCLEOTIDE SEQUENCE</scope>
    <source>
        <tissue evidence="2">Skin</tissue>
    </source>
</reference>
<evidence type="ECO:0000256" key="1">
    <source>
        <dbReference type="SAM" id="SignalP"/>
    </source>
</evidence>
<protein>
    <recommendedName>
        <fullName evidence="3">Protein quiver</fullName>
    </recommendedName>
</protein>